<feature type="domain" description="Mycothiol-dependent maleylpyruvate isomerase metal-binding" evidence="2">
    <location>
        <begin position="16"/>
        <end position="152"/>
    </location>
</feature>
<evidence type="ECO:0000313" key="3">
    <source>
        <dbReference type="EMBL" id="CAB4710579.1"/>
    </source>
</evidence>
<name>A0A6J6QI60_9ZZZZ</name>
<dbReference type="InterPro" id="IPR024344">
    <property type="entry name" value="MDMPI_metal-binding"/>
</dbReference>
<protein>
    <submittedName>
        <fullName evidence="3">Unannotated protein</fullName>
    </submittedName>
</protein>
<sequence>MNLLLVADLSALLVDLDAEGAALDTVLQAMPHESWSLPTPSDGWNIAFQVAHLAWTDEASLLAVVDEAAFLAEAETLLAQPKGFIDRTAAVNAELSPEELLVLWRTGRASLSTALAQVVEGRKLKWFGPPMSAASMATARLMETWAHGYDIADALGVRPVPTARLRHVAHIGVRTRDFAFTANKLEVPTEEFRIELDTAGLDAAGVSSQEWVWGPEGAAQRVSGSALDFCLLVTQRRHLEDLDLVSVGTQAARWLTIAQTFAGPVGGGRAAGQFAQQQPEGGNL</sequence>
<dbReference type="AlphaFoldDB" id="A0A6J6QI60"/>
<dbReference type="InterPro" id="IPR017517">
    <property type="entry name" value="Maleyloyr_isom"/>
</dbReference>
<dbReference type="InterPro" id="IPR034660">
    <property type="entry name" value="DinB/YfiT-like"/>
</dbReference>
<dbReference type="GO" id="GO:0046872">
    <property type="term" value="F:metal ion binding"/>
    <property type="evidence" value="ECO:0007669"/>
    <property type="project" value="InterPro"/>
</dbReference>
<dbReference type="Pfam" id="PF11716">
    <property type="entry name" value="MDMPI_N"/>
    <property type="match status" value="1"/>
</dbReference>
<reference evidence="3" key="1">
    <citation type="submission" date="2020-05" db="EMBL/GenBank/DDBJ databases">
        <authorList>
            <person name="Chiriac C."/>
            <person name="Salcher M."/>
            <person name="Ghai R."/>
            <person name="Kavagutti S V."/>
        </authorList>
    </citation>
    <scope>NUCLEOTIDE SEQUENCE</scope>
</reference>
<dbReference type="InterPro" id="IPR013917">
    <property type="entry name" value="tRNA_wybutosine-synth"/>
</dbReference>
<dbReference type="EMBL" id="CAEZXS010000202">
    <property type="protein sequence ID" value="CAB4710579.1"/>
    <property type="molecule type" value="Genomic_DNA"/>
</dbReference>
<dbReference type="SUPFAM" id="SSF109854">
    <property type="entry name" value="DinB/YfiT-like putative metalloenzymes"/>
    <property type="match status" value="1"/>
</dbReference>
<organism evidence="3">
    <name type="scientific">freshwater metagenome</name>
    <dbReference type="NCBI Taxonomy" id="449393"/>
    <lineage>
        <taxon>unclassified sequences</taxon>
        <taxon>metagenomes</taxon>
        <taxon>ecological metagenomes</taxon>
    </lineage>
</organism>
<gene>
    <name evidence="3" type="ORF">UFOPK2582_01405</name>
</gene>
<dbReference type="Pfam" id="PF08608">
    <property type="entry name" value="Wyosine_form"/>
    <property type="match status" value="1"/>
</dbReference>
<feature type="domain" description="tRNA wybutosine-synthesis" evidence="1">
    <location>
        <begin position="211"/>
        <end position="246"/>
    </location>
</feature>
<dbReference type="Gene3D" id="1.20.120.450">
    <property type="entry name" value="dinb family like domain"/>
    <property type="match status" value="1"/>
</dbReference>
<dbReference type="NCBIfam" id="TIGR03083">
    <property type="entry name" value="maleylpyruvate isomerase family mycothiol-dependent enzyme"/>
    <property type="match status" value="1"/>
</dbReference>
<proteinExistence type="predicted"/>
<dbReference type="NCBIfam" id="TIGR03084">
    <property type="entry name" value="TIGR03084 family metal-binding protein"/>
    <property type="match status" value="1"/>
</dbReference>
<accession>A0A6J6QI60</accession>
<dbReference type="InterPro" id="IPR017518">
    <property type="entry name" value="CHP03084"/>
</dbReference>
<evidence type="ECO:0000259" key="2">
    <source>
        <dbReference type="Pfam" id="PF11716"/>
    </source>
</evidence>
<evidence type="ECO:0000259" key="1">
    <source>
        <dbReference type="Pfam" id="PF08608"/>
    </source>
</evidence>